<protein>
    <submittedName>
        <fullName evidence="3">Putative conjugal transfer protein</fullName>
    </submittedName>
</protein>
<comment type="similarity">
    <text evidence="1">Belongs to the TrbG/VirB9 family.</text>
</comment>
<dbReference type="STRING" id="1561003.Ark11_0659"/>
<dbReference type="CDD" id="cd06911">
    <property type="entry name" value="VirB9_CagX_TrbG"/>
    <property type="match status" value="1"/>
</dbReference>
<sequence length="309" mass="35853">MRRIIILCFAFLSIDSFFIGPSYTFAAESGHNKGFRLRCDDYLLEHFHICHPPEHTLSDDDSDPAIAIFDYRDDRTYVVYTHVGIMTDISFPADELLKGVFLSDTSRWVHAISQSKQDIFFKPTKSHLINPITILTSKRRYQVWLVSVDDNHYWYHRVSWRSIHNGDVSGFSAMEVSLSHTDNNSSATDNVPSYDQVDVGQLNFDYVISSNGSSVAFMPDAVFDDRTHVWIRMPVSLSYWPALFVADRDGKLMVEEYIVQGRYYKVAHVHYCVILKSGRKMVRVCKREPFSIRKIIHNVFHPSFLQRHL</sequence>
<dbReference type="Pfam" id="PF03524">
    <property type="entry name" value="CagX"/>
    <property type="match status" value="1"/>
</dbReference>
<dbReference type="RefSeq" id="WP_092342920.1">
    <property type="nucleotide sequence ID" value="NZ_FLSL01000085.1"/>
</dbReference>
<dbReference type="OrthoDB" id="9773431at2"/>
<reference evidence="4" key="1">
    <citation type="submission" date="2015-11" db="EMBL/GenBank/DDBJ databases">
        <authorList>
            <person name="Seth-Smith H.M.B."/>
        </authorList>
    </citation>
    <scope>NUCLEOTIDE SEQUENCE [LARGE SCALE GENOMIC DNA]</scope>
    <source>
        <strain evidence="4">2013Ark11</strain>
    </source>
</reference>
<dbReference type="Proteomes" id="UP000198651">
    <property type="component" value="Chromosome I"/>
</dbReference>
<name>A0A0S4M142_9BURK</name>
<accession>A0A0S4M142</accession>
<gene>
    <name evidence="3" type="ORF">Ark11_0659</name>
</gene>
<dbReference type="Gene3D" id="2.60.40.2500">
    <property type="match status" value="1"/>
</dbReference>
<keyword evidence="2" id="KW-0732">Signal</keyword>
<proteinExistence type="inferred from homology"/>
<evidence type="ECO:0000313" key="3">
    <source>
        <dbReference type="EMBL" id="CUT17495.1"/>
    </source>
</evidence>
<evidence type="ECO:0000256" key="2">
    <source>
        <dbReference type="ARBA" id="ARBA00022729"/>
    </source>
</evidence>
<dbReference type="InterPro" id="IPR033645">
    <property type="entry name" value="VirB9/CagX/TrbG_C"/>
</dbReference>
<dbReference type="AlphaFoldDB" id="A0A0S4M142"/>
<keyword evidence="4" id="KW-1185">Reference proteome</keyword>
<evidence type="ECO:0000313" key="4">
    <source>
        <dbReference type="Proteomes" id="UP000198651"/>
    </source>
</evidence>
<dbReference type="InterPro" id="IPR038161">
    <property type="entry name" value="VirB9/CagX/TrbG_C_sf"/>
</dbReference>
<organism evidence="3 4">
    <name type="scientific">Candidatus Ichthyocystis hellenicum</name>
    <dbReference type="NCBI Taxonomy" id="1561003"/>
    <lineage>
        <taxon>Bacteria</taxon>
        <taxon>Pseudomonadati</taxon>
        <taxon>Pseudomonadota</taxon>
        <taxon>Betaproteobacteria</taxon>
        <taxon>Burkholderiales</taxon>
        <taxon>Candidatus Ichthyocystis</taxon>
    </lineage>
</organism>
<evidence type="ECO:0000256" key="1">
    <source>
        <dbReference type="ARBA" id="ARBA00006135"/>
    </source>
</evidence>
<dbReference type="EMBL" id="LN906597">
    <property type="protein sequence ID" value="CUT17495.1"/>
    <property type="molecule type" value="Genomic_DNA"/>
</dbReference>
<dbReference type="InterPro" id="IPR010258">
    <property type="entry name" value="Conjugal_tfr_TrbG/VirB9/CagX"/>
</dbReference>